<dbReference type="GO" id="GO:0008233">
    <property type="term" value="F:peptidase activity"/>
    <property type="evidence" value="ECO:0007669"/>
    <property type="project" value="InterPro"/>
</dbReference>
<dbReference type="EMBL" id="VTXC01000004">
    <property type="protein sequence ID" value="NOH70151.1"/>
    <property type="molecule type" value="Genomic_DNA"/>
</dbReference>
<feature type="transmembrane region" description="Helical" evidence="9">
    <location>
        <begin position="406"/>
        <end position="431"/>
    </location>
</feature>
<dbReference type="Gene3D" id="1.20.1560.10">
    <property type="entry name" value="ABC transporter type 1, transmembrane domain"/>
    <property type="match status" value="1"/>
</dbReference>
<accession>A0A7Y3ZVZ7</accession>
<dbReference type="GO" id="GO:0016887">
    <property type="term" value="F:ATP hydrolysis activity"/>
    <property type="evidence" value="ECO:0007669"/>
    <property type="project" value="InterPro"/>
</dbReference>
<dbReference type="SMART" id="SM00382">
    <property type="entry name" value="AAA"/>
    <property type="match status" value="1"/>
</dbReference>
<gene>
    <name evidence="13" type="ORF">F0225_02190</name>
</gene>
<keyword evidence="7 9" id="KW-1133">Transmembrane helix</keyword>
<evidence type="ECO:0000259" key="11">
    <source>
        <dbReference type="PROSITE" id="PS50929"/>
    </source>
</evidence>
<feature type="transmembrane region" description="Helical" evidence="9">
    <location>
        <begin position="205"/>
        <end position="226"/>
    </location>
</feature>
<dbReference type="InterPro" id="IPR027417">
    <property type="entry name" value="P-loop_NTPase"/>
</dbReference>
<dbReference type="InterPro" id="IPR039421">
    <property type="entry name" value="Type_1_exporter"/>
</dbReference>
<dbReference type="InterPro" id="IPR011527">
    <property type="entry name" value="ABC1_TM_dom"/>
</dbReference>
<dbReference type="RefSeq" id="WP_171359788.1">
    <property type="nucleotide sequence ID" value="NZ_VTXC01000004.1"/>
</dbReference>
<dbReference type="Gene3D" id="3.90.70.10">
    <property type="entry name" value="Cysteine proteinases"/>
    <property type="match status" value="1"/>
</dbReference>
<sequence>MTTENIEFNPKKHIQPLLQSEAAECGLACLGMILNYYHGDTDIVSLRQQFSLSMKGCTMADILSMAEHVGMVGRGLRADLDELSELQTPCILHWEMAHFVVLEKVGKDSITILDPACGRVTLNMQQVSDRFTGVALELVPTRSFKPPKIKQTIQLRDFWKSMVGARGFIFSLLGLALILQLLGLISPYGMQIITDSIIATNDLNMLNVVIIGLALIVLFQLFTGWLRDFVTQRFGHQLSFQMQANMLNHLLRLPMSFFENRHLGDILSKIQSLTPIQTLLAFTIPEQMLNVLFGIVTSVVLLIYSPMLFIVIVTALLIYVAIRCLFYPKQRQLAMESIVAEAKKESNLMETLRSMQAIKLYGKEVQRQGLWQNLAIKTINIAIKNERLNFWQSKANELIFGAERLVILYVGASLVINGQFTLGMFMAFVSYREMFVTHVTSFIDFIFEYRMISVHLERASEVLLTEKEITSKDNIFHSNTSSPNITGNIELKNIQFQHSDFSAPVFDNLSLTINAGESVAIIGPSGVGKTTLLKLMIGLLSPQKGEILIDGKKLMDYGLTNLRTQIATVMQDEQLFMGTLAENIHFFSEKPDMEFVEQCAYFAGLHQDIVDMPMGYNTLVGEMGSTLSGGQKQRLVLARALYKRPVMMFLDEATSNLDVKLEKEINKTISNMKITRVIIAHRPETIASADRVIDLSLTH</sequence>
<dbReference type="AlphaFoldDB" id="A0A7Y3ZVZ7"/>
<evidence type="ECO:0000256" key="2">
    <source>
        <dbReference type="ARBA" id="ARBA00022448"/>
    </source>
</evidence>
<dbReference type="InterPro" id="IPR003439">
    <property type="entry name" value="ABC_transporter-like_ATP-bd"/>
</dbReference>
<evidence type="ECO:0000256" key="1">
    <source>
        <dbReference type="ARBA" id="ARBA00004651"/>
    </source>
</evidence>
<dbReference type="PROSITE" id="PS00211">
    <property type="entry name" value="ABC_TRANSPORTER_1"/>
    <property type="match status" value="1"/>
</dbReference>
<comment type="subcellular location">
    <subcellularLocation>
        <location evidence="1">Cell membrane</location>
        <topology evidence="1">Multi-pass membrane protein</topology>
    </subcellularLocation>
</comment>
<dbReference type="Pfam" id="PF03412">
    <property type="entry name" value="Peptidase_C39"/>
    <property type="match status" value="1"/>
</dbReference>
<feature type="domain" description="Peptidase C39" evidence="12">
    <location>
        <begin position="19"/>
        <end position="138"/>
    </location>
</feature>
<dbReference type="InterPro" id="IPR003593">
    <property type="entry name" value="AAA+_ATPase"/>
</dbReference>
<dbReference type="PROSITE" id="PS50929">
    <property type="entry name" value="ABC_TM1F"/>
    <property type="match status" value="1"/>
</dbReference>
<keyword evidence="6" id="KW-0067">ATP-binding</keyword>
<evidence type="ECO:0000313" key="14">
    <source>
        <dbReference type="Proteomes" id="UP000565719"/>
    </source>
</evidence>
<evidence type="ECO:0000259" key="10">
    <source>
        <dbReference type="PROSITE" id="PS50893"/>
    </source>
</evidence>
<dbReference type="Pfam" id="PF00005">
    <property type="entry name" value="ABC_tran"/>
    <property type="match status" value="1"/>
</dbReference>
<evidence type="ECO:0000256" key="7">
    <source>
        <dbReference type="ARBA" id="ARBA00022989"/>
    </source>
</evidence>
<protein>
    <submittedName>
        <fullName evidence="13">Peptidase domain-containing ABC transporter</fullName>
    </submittedName>
</protein>
<feature type="transmembrane region" description="Helical" evidence="9">
    <location>
        <begin position="307"/>
        <end position="326"/>
    </location>
</feature>
<dbReference type="InterPro" id="IPR005074">
    <property type="entry name" value="Peptidase_C39"/>
</dbReference>
<keyword evidence="4 9" id="KW-0812">Transmembrane</keyword>
<dbReference type="GO" id="GO:0034040">
    <property type="term" value="F:ATPase-coupled lipid transmembrane transporter activity"/>
    <property type="evidence" value="ECO:0007669"/>
    <property type="project" value="TreeGrafter"/>
</dbReference>
<comment type="caution">
    <text evidence="13">The sequence shown here is derived from an EMBL/GenBank/DDBJ whole genome shotgun (WGS) entry which is preliminary data.</text>
</comment>
<feature type="transmembrane region" description="Helical" evidence="9">
    <location>
        <begin position="163"/>
        <end position="185"/>
    </location>
</feature>
<evidence type="ECO:0000256" key="6">
    <source>
        <dbReference type="ARBA" id="ARBA00022840"/>
    </source>
</evidence>
<keyword evidence="5" id="KW-0547">Nucleotide-binding</keyword>
<dbReference type="GO" id="GO:0005524">
    <property type="term" value="F:ATP binding"/>
    <property type="evidence" value="ECO:0007669"/>
    <property type="project" value="UniProtKB-KW"/>
</dbReference>
<evidence type="ECO:0000256" key="5">
    <source>
        <dbReference type="ARBA" id="ARBA00022741"/>
    </source>
</evidence>
<evidence type="ECO:0000256" key="4">
    <source>
        <dbReference type="ARBA" id="ARBA00022692"/>
    </source>
</evidence>
<keyword evidence="3" id="KW-1003">Cell membrane</keyword>
<name>A0A7Y3ZVZ7_9VIBR</name>
<evidence type="ECO:0000313" key="13">
    <source>
        <dbReference type="EMBL" id="NOH70151.1"/>
    </source>
</evidence>
<dbReference type="GO" id="GO:0140359">
    <property type="term" value="F:ABC-type transporter activity"/>
    <property type="evidence" value="ECO:0007669"/>
    <property type="project" value="InterPro"/>
</dbReference>
<keyword evidence="8 9" id="KW-0472">Membrane</keyword>
<dbReference type="FunFam" id="3.40.50.300:FF:000299">
    <property type="entry name" value="ABC transporter ATP-binding protein/permease"/>
    <property type="match status" value="1"/>
</dbReference>
<dbReference type="GO" id="GO:0005886">
    <property type="term" value="C:plasma membrane"/>
    <property type="evidence" value="ECO:0007669"/>
    <property type="project" value="UniProtKB-SubCell"/>
</dbReference>
<dbReference type="InterPro" id="IPR036640">
    <property type="entry name" value="ABC1_TM_sf"/>
</dbReference>
<dbReference type="PANTHER" id="PTHR24221:SF606">
    <property type="entry name" value="COLICIN V SECRETION-PROCESSING ATP-BINDING PROTEIN"/>
    <property type="match status" value="1"/>
</dbReference>
<dbReference type="SUPFAM" id="SSF52540">
    <property type="entry name" value="P-loop containing nucleoside triphosphate hydrolases"/>
    <property type="match status" value="1"/>
</dbReference>
<dbReference type="PROSITE" id="PS50893">
    <property type="entry name" value="ABC_TRANSPORTER_2"/>
    <property type="match status" value="1"/>
</dbReference>
<evidence type="ECO:0000256" key="3">
    <source>
        <dbReference type="ARBA" id="ARBA00022475"/>
    </source>
</evidence>
<feature type="domain" description="ABC transporter" evidence="10">
    <location>
        <begin position="489"/>
        <end position="697"/>
    </location>
</feature>
<organism evidence="13 14">
    <name type="scientific">Vibrio pectenicida</name>
    <dbReference type="NCBI Taxonomy" id="62763"/>
    <lineage>
        <taxon>Bacteria</taxon>
        <taxon>Pseudomonadati</taxon>
        <taxon>Pseudomonadota</taxon>
        <taxon>Gammaproteobacteria</taxon>
        <taxon>Vibrionales</taxon>
        <taxon>Vibrionaceae</taxon>
        <taxon>Vibrio</taxon>
    </lineage>
</organism>
<evidence type="ECO:0000259" key="12">
    <source>
        <dbReference type="PROSITE" id="PS50990"/>
    </source>
</evidence>
<evidence type="ECO:0000256" key="8">
    <source>
        <dbReference type="ARBA" id="ARBA00023136"/>
    </source>
</evidence>
<dbReference type="Pfam" id="PF00664">
    <property type="entry name" value="ABC_membrane"/>
    <property type="match status" value="1"/>
</dbReference>
<dbReference type="Proteomes" id="UP000565719">
    <property type="component" value="Unassembled WGS sequence"/>
</dbReference>
<proteinExistence type="predicted"/>
<dbReference type="SUPFAM" id="SSF90123">
    <property type="entry name" value="ABC transporter transmembrane region"/>
    <property type="match status" value="1"/>
</dbReference>
<feature type="domain" description="ABC transmembrane type-1" evidence="11">
    <location>
        <begin position="172"/>
        <end position="451"/>
    </location>
</feature>
<reference evidence="13 14" key="1">
    <citation type="submission" date="2019-09" db="EMBL/GenBank/DDBJ databases">
        <title>Draft genome sequencing and comparative genomics of hatchery-associated Vibrios.</title>
        <authorList>
            <person name="Kehlet-Delgado H."/>
            <person name="Mueller R.S."/>
        </authorList>
    </citation>
    <scope>NUCLEOTIDE SEQUENCE [LARGE SCALE GENOMIC DNA]</scope>
    <source>
        <strain evidence="13 14">99-46-Y</strain>
    </source>
</reference>
<dbReference type="PROSITE" id="PS50990">
    <property type="entry name" value="PEPTIDASE_C39"/>
    <property type="match status" value="1"/>
</dbReference>
<dbReference type="CDD" id="cd18567">
    <property type="entry name" value="ABC_6TM_CvaB_RaxB_like"/>
    <property type="match status" value="1"/>
</dbReference>
<dbReference type="InterPro" id="IPR017871">
    <property type="entry name" value="ABC_transporter-like_CS"/>
</dbReference>
<evidence type="ECO:0000256" key="9">
    <source>
        <dbReference type="SAM" id="Phobius"/>
    </source>
</evidence>
<dbReference type="Gene3D" id="3.40.50.300">
    <property type="entry name" value="P-loop containing nucleotide triphosphate hydrolases"/>
    <property type="match status" value="1"/>
</dbReference>
<dbReference type="PANTHER" id="PTHR24221">
    <property type="entry name" value="ATP-BINDING CASSETTE SUB-FAMILY B"/>
    <property type="match status" value="1"/>
</dbReference>
<dbReference type="GO" id="GO:0006508">
    <property type="term" value="P:proteolysis"/>
    <property type="evidence" value="ECO:0007669"/>
    <property type="project" value="InterPro"/>
</dbReference>
<keyword evidence="2" id="KW-0813">Transport</keyword>